<evidence type="ECO:0000256" key="3">
    <source>
        <dbReference type="ARBA" id="ARBA00022795"/>
    </source>
</evidence>
<dbReference type="AlphaFoldDB" id="A0A830ZXK9"/>
<organism evidence="4 5">
    <name type="scientific">Erwinia amylovora NBRC 12687 = CFBP 1232</name>
    <dbReference type="NCBI Taxonomy" id="1219359"/>
    <lineage>
        <taxon>Bacteria</taxon>
        <taxon>Pseudomonadati</taxon>
        <taxon>Pseudomonadota</taxon>
        <taxon>Gammaproteobacteria</taxon>
        <taxon>Enterobacterales</taxon>
        <taxon>Erwiniaceae</taxon>
        <taxon>Erwinia</taxon>
    </lineage>
</organism>
<accession>A0A830ZXK9</accession>
<keyword evidence="4" id="KW-0969">Cilium</keyword>
<comment type="caution">
    <text evidence="4">The sequence shown here is derived from an EMBL/GenBank/DDBJ whole genome shotgun (WGS) entry which is preliminary data.</text>
</comment>
<dbReference type="EMBL" id="CAPB01000033">
    <property type="protein sequence ID" value="CCO94682.1"/>
    <property type="molecule type" value="Genomic_DNA"/>
</dbReference>
<keyword evidence="4" id="KW-0966">Cell projection</keyword>
<dbReference type="RefSeq" id="WP_004159272.1">
    <property type="nucleotide sequence ID" value="NZ_BAYW01000011.1"/>
</dbReference>
<keyword evidence="4" id="KW-0282">Flagellum</keyword>
<dbReference type="InterPro" id="IPR036679">
    <property type="entry name" value="FlgN-like_sf"/>
</dbReference>
<evidence type="ECO:0000256" key="1">
    <source>
        <dbReference type="ARBA" id="ARBA00002397"/>
    </source>
</evidence>
<dbReference type="SUPFAM" id="SSF140566">
    <property type="entry name" value="FlgN-like"/>
    <property type="match status" value="1"/>
</dbReference>
<gene>
    <name evidence="4" type="primary">flgn3</name>
    <name evidence="4" type="ORF">BN437_2772</name>
</gene>
<dbReference type="InterPro" id="IPR007809">
    <property type="entry name" value="FlgN-like"/>
</dbReference>
<evidence type="ECO:0000256" key="2">
    <source>
        <dbReference type="ARBA" id="ARBA00007703"/>
    </source>
</evidence>
<dbReference type="GO" id="GO:0044780">
    <property type="term" value="P:bacterial-type flagellum assembly"/>
    <property type="evidence" value="ECO:0007669"/>
    <property type="project" value="InterPro"/>
</dbReference>
<dbReference type="Proteomes" id="UP000013111">
    <property type="component" value="Unassembled WGS sequence"/>
</dbReference>
<keyword evidence="3" id="KW-1005">Bacterial flagellum biogenesis</keyword>
<evidence type="ECO:0000313" key="4">
    <source>
        <dbReference type="EMBL" id="CCO94682.1"/>
    </source>
</evidence>
<reference evidence="4 5" key="1">
    <citation type="submission" date="2012-11" db="EMBL/GenBank/DDBJ databases">
        <authorList>
            <person name="Linke B."/>
        </authorList>
    </citation>
    <scope>NUCLEOTIDE SEQUENCE [LARGE SCALE GENOMIC DNA]</scope>
    <source>
        <strain evidence="5">CFBP 1232</strain>
    </source>
</reference>
<evidence type="ECO:0000313" key="5">
    <source>
        <dbReference type="Proteomes" id="UP000013111"/>
    </source>
</evidence>
<comment type="function">
    <text evidence="1">Required for the efficient initiation of filament assembly.</text>
</comment>
<name>A0A830ZXK9_ERWAM</name>
<comment type="similarity">
    <text evidence="2">Belongs to the FlgN family.</text>
</comment>
<dbReference type="GeneID" id="97606851"/>
<proteinExistence type="inferred from homology"/>
<dbReference type="Pfam" id="PF05130">
    <property type="entry name" value="FlgN"/>
    <property type="match status" value="1"/>
</dbReference>
<sequence length="147" mass="16842">MDKLYPILSQMKTSLGELEGVMIEEFNHLSRPQINPVSLQILTDNKSQLLSTIRYYDELRRKEEAEMHISAPYRQQVKLFSCWQQLSEKVESTRKLNLRVEELLNMHMKTNTQIKQIVTTVGGNNSLYGSTGESHVAPVGGSYRISV</sequence>
<reference evidence="4 5" key="2">
    <citation type="submission" date="2013-04" db="EMBL/GenBank/DDBJ databases">
        <title>Comparative genomics of 12 strains of Erwinia amylovora identifies a pan-genome with a large conserved core and provides insights into host specificity.</title>
        <authorList>
            <person name="Mann R.A."/>
            <person name="Smits T.H.M."/>
            <person name="Buehlmann A."/>
            <person name="Blom J."/>
            <person name="Goesmann A."/>
            <person name="Frey J.E."/>
            <person name="Plummer K.M."/>
            <person name="Beer S.V."/>
            <person name="Luck J."/>
            <person name="Duffy B."/>
            <person name="Rodoni B."/>
        </authorList>
    </citation>
    <scope>NUCLEOTIDE SEQUENCE [LARGE SCALE GENOMIC DNA]</scope>
    <source>
        <strain evidence="5">CFBP 1232</strain>
    </source>
</reference>
<dbReference type="Gene3D" id="1.20.58.300">
    <property type="entry name" value="FlgN-like"/>
    <property type="match status" value="1"/>
</dbReference>
<protein>
    <submittedName>
        <fullName evidence="4">Flagella synthesis protein flgN</fullName>
    </submittedName>
</protein>